<proteinExistence type="predicted"/>
<name>A0ACC3TUE6_9ASCO</name>
<sequence>MEFLLASAFDQISSYDPAAVRRGLRHIEGLLAHLCRPYASASSPSPSKRDRPSSAGIDTRIADDPAYREFLRLQDGFEWNLALRLVSCLERLLGQESNDQTTLLMLSTLDLLRGVLLIHPASRRVFAREVNMTILLDLLEPQSSAAAIQAATVNTLSCALVEEWPNVRTFEALDGLASVCSLFTRKDTEKEVKLRILEFLFFYLIPEPGATHQQQTTSKHASSSSADGSSGGSSGSGIRGYVVRTSQEKQRMLGKYLSNVDSLVNELRQSQPFGNLMIY</sequence>
<dbReference type="Proteomes" id="UP001489719">
    <property type="component" value="Unassembled WGS sequence"/>
</dbReference>
<dbReference type="EMBL" id="MU970046">
    <property type="protein sequence ID" value="KAK9324808.1"/>
    <property type="molecule type" value="Genomic_DNA"/>
</dbReference>
<reference evidence="2" key="1">
    <citation type="journal article" date="2024" name="Front. Bioeng. Biotechnol.">
        <title>Genome-scale model development and genomic sequencing of the oleaginous clade Lipomyces.</title>
        <authorList>
            <person name="Czajka J.J."/>
            <person name="Han Y."/>
            <person name="Kim J."/>
            <person name="Mondo S.J."/>
            <person name="Hofstad B.A."/>
            <person name="Robles A."/>
            <person name="Haridas S."/>
            <person name="Riley R."/>
            <person name="LaButti K."/>
            <person name="Pangilinan J."/>
            <person name="Andreopoulos W."/>
            <person name="Lipzen A."/>
            <person name="Yan J."/>
            <person name="Wang M."/>
            <person name="Ng V."/>
            <person name="Grigoriev I.V."/>
            <person name="Spatafora J.W."/>
            <person name="Magnuson J.K."/>
            <person name="Baker S.E."/>
            <person name="Pomraning K.R."/>
        </authorList>
    </citation>
    <scope>NUCLEOTIDE SEQUENCE [LARGE SCALE GENOMIC DNA]</scope>
    <source>
        <strain evidence="2">CBS 10300</strain>
    </source>
</reference>
<gene>
    <name evidence="1" type="ORF">V1517DRAFT_29887</name>
</gene>
<organism evidence="1 2">
    <name type="scientific">Lipomyces orientalis</name>
    <dbReference type="NCBI Taxonomy" id="1233043"/>
    <lineage>
        <taxon>Eukaryota</taxon>
        <taxon>Fungi</taxon>
        <taxon>Dikarya</taxon>
        <taxon>Ascomycota</taxon>
        <taxon>Saccharomycotina</taxon>
        <taxon>Lipomycetes</taxon>
        <taxon>Lipomycetales</taxon>
        <taxon>Lipomycetaceae</taxon>
        <taxon>Lipomyces</taxon>
    </lineage>
</organism>
<keyword evidence="2" id="KW-1185">Reference proteome</keyword>
<protein>
    <submittedName>
        <fullName evidence="1">Cell division protein Cdc14</fullName>
    </submittedName>
</protein>
<keyword evidence="1" id="KW-0132">Cell division</keyword>
<keyword evidence="1" id="KW-0131">Cell cycle</keyword>
<evidence type="ECO:0000313" key="1">
    <source>
        <dbReference type="EMBL" id="KAK9324808.1"/>
    </source>
</evidence>
<accession>A0ACC3TUE6</accession>
<comment type="caution">
    <text evidence="1">The sequence shown here is derived from an EMBL/GenBank/DDBJ whole genome shotgun (WGS) entry which is preliminary data.</text>
</comment>
<evidence type="ECO:0000313" key="2">
    <source>
        <dbReference type="Proteomes" id="UP001489719"/>
    </source>
</evidence>